<evidence type="ECO:0000256" key="5">
    <source>
        <dbReference type="ARBA" id="ARBA00022729"/>
    </source>
</evidence>
<evidence type="ECO:0000313" key="11">
    <source>
        <dbReference type="EMBL" id="NXJ43217.1"/>
    </source>
</evidence>
<keyword evidence="4 10" id="KW-0964">Secreted</keyword>
<keyword evidence="6 9" id="KW-1015">Disulfide bond</keyword>
<keyword evidence="12" id="KW-1185">Reference proteome</keyword>
<dbReference type="GO" id="GO:0009374">
    <property type="term" value="F:biotin binding"/>
    <property type="evidence" value="ECO:0007669"/>
    <property type="project" value="UniProtKB-UniRule"/>
</dbReference>
<dbReference type="PRINTS" id="PR00709">
    <property type="entry name" value="AVIDIN"/>
</dbReference>
<evidence type="ECO:0000313" key="12">
    <source>
        <dbReference type="Proteomes" id="UP000537039"/>
    </source>
</evidence>
<gene>
    <name evidence="11" type="primary">Avd_2</name>
    <name evidence="11" type="ORF">CICMAG_R12022</name>
</gene>
<comment type="function">
    <text evidence="10">Forms a strong non-covalent specific complex with biotin.</text>
</comment>
<dbReference type="PANTHER" id="PTHR34399:SF3">
    <property type="entry name" value="AVID PROTEIN-RELATED"/>
    <property type="match status" value="1"/>
</dbReference>
<dbReference type="SUPFAM" id="SSF50876">
    <property type="entry name" value="Avidin/streptavidin"/>
    <property type="match status" value="1"/>
</dbReference>
<comment type="subunit">
    <text evidence="3 10">Homotetramer.</text>
</comment>
<organism evidence="11 12">
    <name type="scientific">Ciconia maguari</name>
    <dbReference type="NCBI Taxonomy" id="52777"/>
    <lineage>
        <taxon>Eukaryota</taxon>
        <taxon>Metazoa</taxon>
        <taxon>Chordata</taxon>
        <taxon>Craniata</taxon>
        <taxon>Vertebrata</taxon>
        <taxon>Euteleostomi</taxon>
        <taxon>Archelosauria</taxon>
        <taxon>Archosauria</taxon>
        <taxon>Dinosauria</taxon>
        <taxon>Saurischia</taxon>
        <taxon>Theropoda</taxon>
        <taxon>Coelurosauria</taxon>
        <taxon>Aves</taxon>
        <taxon>Neognathae</taxon>
        <taxon>Neoaves</taxon>
        <taxon>Aequornithes</taxon>
        <taxon>Ciconiiformes</taxon>
        <taxon>Ciconiidae</taxon>
        <taxon>Ciconia</taxon>
    </lineage>
</organism>
<feature type="non-terminal residue" evidence="11">
    <location>
        <position position="1"/>
    </location>
</feature>
<dbReference type="Gene3D" id="2.40.128.30">
    <property type="entry name" value="Avidin-like"/>
    <property type="match status" value="1"/>
</dbReference>
<dbReference type="InterPro" id="IPR051764">
    <property type="entry name" value="Avidin/Streptavidin-rel"/>
</dbReference>
<comment type="caution">
    <text evidence="11">The sequence shown here is derived from an EMBL/GenBank/DDBJ whole genome shotgun (WGS) entry which is preliminary data.</text>
</comment>
<evidence type="ECO:0000256" key="10">
    <source>
        <dbReference type="RuleBase" id="RU369114"/>
    </source>
</evidence>
<dbReference type="AlphaFoldDB" id="A0A7L0B7E5"/>
<evidence type="ECO:0000256" key="7">
    <source>
        <dbReference type="ARBA" id="ARBA00023180"/>
    </source>
</evidence>
<keyword evidence="8 10" id="KW-0092">Biotin</keyword>
<dbReference type="Pfam" id="PF01382">
    <property type="entry name" value="Avidin"/>
    <property type="match status" value="1"/>
</dbReference>
<comment type="subcellular location">
    <subcellularLocation>
        <location evidence="1 10">Secreted</location>
    </subcellularLocation>
</comment>
<evidence type="ECO:0000256" key="3">
    <source>
        <dbReference type="ARBA" id="ARBA00011881"/>
    </source>
</evidence>
<evidence type="ECO:0000256" key="2">
    <source>
        <dbReference type="ARBA" id="ARBA00006297"/>
    </source>
</evidence>
<dbReference type="InterPro" id="IPR017889">
    <property type="entry name" value="Avidin-like_CS"/>
</dbReference>
<dbReference type="PROSITE" id="PS00577">
    <property type="entry name" value="AVIDIN_1"/>
    <property type="match status" value="1"/>
</dbReference>
<dbReference type="InterPro" id="IPR005469">
    <property type="entry name" value="Avidin"/>
</dbReference>
<dbReference type="InterPro" id="IPR036896">
    <property type="entry name" value="Avidin-like_sf"/>
</dbReference>
<feature type="chain" id="PRO_5041490618" description="Avidin" evidence="10">
    <location>
        <begin position="22"/>
        <end position="148"/>
    </location>
</feature>
<feature type="signal peptide" evidence="10">
    <location>
        <begin position="1"/>
        <end position="21"/>
    </location>
</feature>
<evidence type="ECO:0000256" key="8">
    <source>
        <dbReference type="ARBA" id="ARBA00023267"/>
    </source>
</evidence>
<evidence type="ECO:0000256" key="4">
    <source>
        <dbReference type="ARBA" id="ARBA00022525"/>
    </source>
</evidence>
<feature type="disulfide bond" evidence="9">
    <location>
        <begin position="25"/>
        <end position="104"/>
    </location>
</feature>
<proteinExistence type="inferred from homology"/>
<sequence>MVQATPVLLVLSLALVAPGLSTRKCVLTGHWMNDLGSNMTIGAVNATGDFSGLYNTTVADNPSKIKESPLLGSQHRTEQNRQPTFGFTVNWSFSDSVTVFTGQCFVDEKGKEVLKTMWLLRSSVGNIMEDWKATRVGINIFTRLQPQK</sequence>
<dbReference type="PROSITE" id="PS51326">
    <property type="entry name" value="AVIDIN_2"/>
    <property type="match status" value="1"/>
</dbReference>
<evidence type="ECO:0000256" key="1">
    <source>
        <dbReference type="ARBA" id="ARBA00004613"/>
    </source>
</evidence>
<reference evidence="11 12" key="1">
    <citation type="submission" date="2019-09" db="EMBL/GenBank/DDBJ databases">
        <title>Bird 10,000 Genomes (B10K) Project - Family phase.</title>
        <authorList>
            <person name="Zhang G."/>
        </authorList>
    </citation>
    <scope>NUCLEOTIDE SEQUENCE [LARGE SCALE GENOMIC DNA]</scope>
    <source>
        <strain evidence="11">B10K-DU-001-47</strain>
        <tissue evidence="11">Muscle</tissue>
    </source>
</reference>
<protein>
    <recommendedName>
        <fullName evidence="10">Avidin</fullName>
    </recommendedName>
</protein>
<dbReference type="EMBL" id="VXAE01017294">
    <property type="protein sequence ID" value="NXJ43217.1"/>
    <property type="molecule type" value="Genomic_DNA"/>
</dbReference>
<dbReference type="Proteomes" id="UP000537039">
    <property type="component" value="Unassembled WGS sequence"/>
</dbReference>
<name>A0A7L0B7E5_9AVES</name>
<comment type="similarity">
    <text evidence="2 10">Belongs to the avidin/streptavidin family.</text>
</comment>
<evidence type="ECO:0000256" key="9">
    <source>
        <dbReference type="PIRSR" id="PIRSR605468-51"/>
    </source>
</evidence>
<dbReference type="GO" id="GO:0005576">
    <property type="term" value="C:extracellular region"/>
    <property type="evidence" value="ECO:0007669"/>
    <property type="project" value="UniProtKB-SubCell"/>
</dbReference>
<feature type="non-terminal residue" evidence="11">
    <location>
        <position position="148"/>
    </location>
</feature>
<dbReference type="InterPro" id="IPR005468">
    <property type="entry name" value="Avidin/str"/>
</dbReference>
<keyword evidence="5 10" id="KW-0732">Signal</keyword>
<accession>A0A7L0B7E5</accession>
<keyword evidence="7 10" id="KW-0325">Glycoprotein</keyword>
<evidence type="ECO:0000256" key="6">
    <source>
        <dbReference type="ARBA" id="ARBA00023157"/>
    </source>
</evidence>
<dbReference type="PANTHER" id="PTHR34399">
    <property type="entry name" value="AVIDIN-RELATED"/>
    <property type="match status" value="1"/>
</dbReference>